<evidence type="ECO:0000259" key="9">
    <source>
        <dbReference type="PROSITE" id="PS50011"/>
    </source>
</evidence>
<evidence type="ECO:0000256" key="6">
    <source>
        <dbReference type="ARBA" id="ARBA00022840"/>
    </source>
</evidence>
<dbReference type="PROSITE" id="PS50011">
    <property type="entry name" value="PROTEIN_KINASE_DOM"/>
    <property type="match status" value="1"/>
</dbReference>
<dbReference type="SMART" id="SM00220">
    <property type="entry name" value="S_TKc"/>
    <property type="match status" value="1"/>
</dbReference>
<keyword evidence="8" id="KW-0812">Transmembrane</keyword>
<feature type="domain" description="Protein kinase" evidence="9">
    <location>
        <begin position="30"/>
        <end position="289"/>
    </location>
</feature>
<evidence type="ECO:0000313" key="10">
    <source>
        <dbReference type="EMBL" id="BBM83396.1"/>
    </source>
</evidence>
<dbReference type="InterPro" id="IPR008271">
    <property type="entry name" value="Ser/Thr_kinase_AS"/>
</dbReference>
<evidence type="ECO:0000256" key="3">
    <source>
        <dbReference type="ARBA" id="ARBA00022679"/>
    </source>
</evidence>
<evidence type="ECO:0000256" key="4">
    <source>
        <dbReference type="ARBA" id="ARBA00022741"/>
    </source>
</evidence>
<keyword evidence="3" id="KW-0808">Transferase</keyword>
<dbReference type="PROSITE" id="PS00108">
    <property type="entry name" value="PROTEIN_KINASE_ST"/>
    <property type="match status" value="1"/>
</dbReference>
<dbReference type="Gene3D" id="1.10.510.10">
    <property type="entry name" value="Transferase(Phosphotransferase) domain 1"/>
    <property type="match status" value="1"/>
</dbReference>
<sequence>MDDNIFSRSSLAKVIVEPNSTTEKLKFGHLEILEELGRGAVGVVYKVLQMNLNRIIAVKEMDKSCLSKEDVLRFRTEGKTVAKLKHPNIVRVIDFQETEEAYFLYMDFIDGQTLDVYWQEHRIGWLELADLFIQICDAIHHAHNREIVHRDLKPANVMMSQKGRAYIMDFGLAKVMNNQKRLTKMGAIMGTPEYMPPEQAQGGDIDHRADIYSLGAILYEGLCGQPCFSASTSLALIMKIVREEPIPPKEINPDVPSELQEICLKALSKKREDRYQSAEDMRLDLQNYLNDATEYNKPVMDSCDDADKSQANMRASQASKKRRRVKTKRTRARKNLATSQHGEAENTPPAKPLNKEKVPELSQSQIGDLTPKDMRKIKNSVGRRSRQSRKRHSQKLWQIISLILIVLILILIAKQ</sequence>
<feature type="compositionally biased region" description="Polar residues" evidence="7">
    <location>
        <begin position="309"/>
        <end position="318"/>
    </location>
</feature>
<dbReference type="Gene3D" id="3.30.200.20">
    <property type="entry name" value="Phosphorylase Kinase, domain 1"/>
    <property type="match status" value="1"/>
</dbReference>
<dbReference type="EMBL" id="AP019860">
    <property type="protein sequence ID" value="BBM83396.1"/>
    <property type="molecule type" value="Genomic_DNA"/>
</dbReference>
<keyword evidence="4" id="KW-0547">Nucleotide-binding</keyword>
<keyword evidence="2 10" id="KW-0723">Serine/threonine-protein kinase</keyword>
<dbReference type="KEGG" id="uam:UABAM_01748"/>
<keyword evidence="11" id="KW-1185">Reference proteome</keyword>
<dbReference type="AlphaFoldDB" id="A0A5S9IL13"/>
<keyword evidence="6" id="KW-0067">ATP-binding</keyword>
<dbReference type="GO" id="GO:0005524">
    <property type="term" value="F:ATP binding"/>
    <property type="evidence" value="ECO:0007669"/>
    <property type="project" value="UniProtKB-KW"/>
</dbReference>
<evidence type="ECO:0000256" key="1">
    <source>
        <dbReference type="ARBA" id="ARBA00012513"/>
    </source>
</evidence>
<dbReference type="GO" id="GO:0004674">
    <property type="term" value="F:protein serine/threonine kinase activity"/>
    <property type="evidence" value="ECO:0007669"/>
    <property type="project" value="UniProtKB-KW"/>
</dbReference>
<evidence type="ECO:0000313" key="11">
    <source>
        <dbReference type="Proteomes" id="UP000326354"/>
    </source>
</evidence>
<organism evidence="10 11">
    <name type="scientific">Uabimicrobium amorphum</name>
    <dbReference type="NCBI Taxonomy" id="2596890"/>
    <lineage>
        <taxon>Bacteria</taxon>
        <taxon>Pseudomonadati</taxon>
        <taxon>Planctomycetota</taxon>
        <taxon>Candidatus Uabimicrobiia</taxon>
        <taxon>Candidatus Uabimicrobiales</taxon>
        <taxon>Candidatus Uabimicrobiaceae</taxon>
        <taxon>Candidatus Uabimicrobium</taxon>
    </lineage>
</organism>
<dbReference type="Proteomes" id="UP000326354">
    <property type="component" value="Chromosome"/>
</dbReference>
<gene>
    <name evidence="10" type="ORF">UABAM_01748</name>
</gene>
<evidence type="ECO:0000256" key="8">
    <source>
        <dbReference type="SAM" id="Phobius"/>
    </source>
</evidence>
<name>A0A5S9IL13_UABAM</name>
<keyword evidence="8" id="KW-1133">Transmembrane helix</keyword>
<dbReference type="PANTHER" id="PTHR43671:SF13">
    <property type="entry name" value="SERINE_THREONINE-PROTEIN KINASE NEK2"/>
    <property type="match status" value="1"/>
</dbReference>
<protein>
    <recommendedName>
        <fullName evidence="1">non-specific serine/threonine protein kinase</fullName>
        <ecNumber evidence="1">2.7.11.1</ecNumber>
    </recommendedName>
</protein>
<dbReference type="Pfam" id="PF00069">
    <property type="entry name" value="Pkinase"/>
    <property type="match status" value="1"/>
</dbReference>
<evidence type="ECO:0000256" key="5">
    <source>
        <dbReference type="ARBA" id="ARBA00022777"/>
    </source>
</evidence>
<feature type="compositionally biased region" description="Basic residues" evidence="7">
    <location>
        <begin position="319"/>
        <end position="334"/>
    </location>
</feature>
<keyword evidence="8" id="KW-0472">Membrane</keyword>
<reference evidence="10 11" key="1">
    <citation type="submission" date="2019-08" db="EMBL/GenBank/DDBJ databases">
        <title>Complete genome sequence of Candidatus Uab amorphum.</title>
        <authorList>
            <person name="Shiratori T."/>
            <person name="Suzuki S."/>
            <person name="Kakizawa Y."/>
            <person name="Ishida K."/>
        </authorList>
    </citation>
    <scope>NUCLEOTIDE SEQUENCE [LARGE SCALE GENOMIC DNA]</scope>
    <source>
        <strain evidence="10 11">SRT547</strain>
    </source>
</reference>
<evidence type="ECO:0000256" key="7">
    <source>
        <dbReference type="SAM" id="MobiDB-lite"/>
    </source>
</evidence>
<accession>A0A5S9IL13</accession>
<dbReference type="SUPFAM" id="SSF56112">
    <property type="entry name" value="Protein kinase-like (PK-like)"/>
    <property type="match status" value="1"/>
</dbReference>
<dbReference type="RefSeq" id="WP_151967596.1">
    <property type="nucleotide sequence ID" value="NZ_AP019860.1"/>
</dbReference>
<dbReference type="OrthoDB" id="6111975at2"/>
<dbReference type="EC" id="2.7.11.1" evidence="1"/>
<dbReference type="CDD" id="cd14014">
    <property type="entry name" value="STKc_PknB_like"/>
    <property type="match status" value="1"/>
</dbReference>
<dbReference type="InterPro" id="IPR011009">
    <property type="entry name" value="Kinase-like_dom_sf"/>
</dbReference>
<dbReference type="InterPro" id="IPR050660">
    <property type="entry name" value="NEK_Ser/Thr_kinase"/>
</dbReference>
<proteinExistence type="predicted"/>
<keyword evidence="5 10" id="KW-0418">Kinase</keyword>
<feature type="transmembrane region" description="Helical" evidence="8">
    <location>
        <begin position="396"/>
        <end position="413"/>
    </location>
</feature>
<dbReference type="FunFam" id="1.10.510.10:FF:000021">
    <property type="entry name" value="Serine/threonine protein kinase"/>
    <property type="match status" value="1"/>
</dbReference>
<feature type="compositionally biased region" description="Basic residues" evidence="7">
    <location>
        <begin position="377"/>
        <end position="392"/>
    </location>
</feature>
<evidence type="ECO:0000256" key="2">
    <source>
        <dbReference type="ARBA" id="ARBA00022527"/>
    </source>
</evidence>
<feature type="region of interest" description="Disordered" evidence="7">
    <location>
        <begin position="300"/>
        <end position="392"/>
    </location>
</feature>
<dbReference type="PANTHER" id="PTHR43671">
    <property type="entry name" value="SERINE/THREONINE-PROTEIN KINASE NEK"/>
    <property type="match status" value="1"/>
</dbReference>
<dbReference type="InterPro" id="IPR000719">
    <property type="entry name" value="Prot_kinase_dom"/>
</dbReference>